<evidence type="ECO:0000256" key="1">
    <source>
        <dbReference type="SAM" id="MobiDB-lite"/>
    </source>
</evidence>
<dbReference type="AlphaFoldDB" id="A0A2V4UBD5"/>
<evidence type="ECO:0000313" key="2">
    <source>
        <dbReference type="EMBL" id="PYE13581.1"/>
    </source>
</evidence>
<dbReference type="Proteomes" id="UP000247772">
    <property type="component" value="Unassembled WGS sequence"/>
</dbReference>
<evidence type="ECO:0000313" key="3">
    <source>
        <dbReference type="Proteomes" id="UP000247772"/>
    </source>
</evidence>
<sequence>MSAPGATTGGWRRSLGRRSLHQAGPHQQDTLVEIVSGWCAQDDVRPAEDLQDVMLGGWRNDEHGWYMDDPCVDLRQKLTHWEYLVLFSNIHCHATKPCFFGVKFDCQVDV</sequence>
<organism evidence="2 3">
    <name type="scientific">Paraburkholderia silvatlantica</name>
    <dbReference type="NCBI Taxonomy" id="321895"/>
    <lineage>
        <taxon>Bacteria</taxon>
        <taxon>Pseudomonadati</taxon>
        <taxon>Pseudomonadota</taxon>
        <taxon>Betaproteobacteria</taxon>
        <taxon>Burkholderiales</taxon>
        <taxon>Burkholderiaceae</taxon>
        <taxon>Paraburkholderia</taxon>
    </lineage>
</organism>
<protein>
    <submittedName>
        <fullName evidence="2">Uncharacterized protein</fullName>
    </submittedName>
</protein>
<comment type="caution">
    <text evidence="2">The sequence shown here is derived from an EMBL/GenBank/DDBJ whole genome shotgun (WGS) entry which is preliminary data.</text>
</comment>
<dbReference type="EMBL" id="QJSQ01000045">
    <property type="protein sequence ID" value="PYE13581.1"/>
    <property type="molecule type" value="Genomic_DNA"/>
</dbReference>
<reference evidence="2 3" key="1">
    <citation type="submission" date="2018-06" db="EMBL/GenBank/DDBJ databases">
        <title>Genomic Encyclopedia of Type Strains, Phase IV (KMG-V): Genome sequencing to study the core and pangenomes of soil and plant-associated prokaryotes.</title>
        <authorList>
            <person name="Whitman W."/>
        </authorList>
    </citation>
    <scope>NUCLEOTIDE SEQUENCE [LARGE SCALE GENOMIC DNA]</scope>
    <source>
        <strain evidence="2 3">SRCL-318</strain>
    </source>
</reference>
<dbReference type="RefSeq" id="WP_110857674.1">
    <property type="nucleotide sequence ID" value="NZ_QJSQ01000045.1"/>
</dbReference>
<feature type="region of interest" description="Disordered" evidence="1">
    <location>
        <begin position="1"/>
        <end position="25"/>
    </location>
</feature>
<proteinExistence type="predicted"/>
<name>A0A2V4UBD5_9BURK</name>
<gene>
    <name evidence="2" type="ORF">C7410_1453</name>
</gene>
<accession>A0A2V4UBD5</accession>